<proteinExistence type="predicted"/>
<organism evidence="3 4">
    <name type="scientific">Flavobacterium gyeonganense</name>
    <dbReference type="NCBI Taxonomy" id="1310418"/>
    <lineage>
        <taxon>Bacteria</taxon>
        <taxon>Pseudomonadati</taxon>
        <taxon>Bacteroidota</taxon>
        <taxon>Flavobacteriia</taxon>
        <taxon>Flavobacteriales</taxon>
        <taxon>Flavobacteriaceae</taxon>
        <taxon>Flavobacterium</taxon>
    </lineage>
</organism>
<dbReference type="SMART" id="SM00530">
    <property type="entry name" value="HTH_XRE"/>
    <property type="match status" value="1"/>
</dbReference>
<sequence length="121" mass="14191">MTAGIKENIKNIRELKNYTQEYMAERLNISQAAYSKIEKGKTEITLLKLQEIATVFEITIEDILQFKNDLSSTGKKTSECGIETRHCSNHFVEQLYKDKIMLLERLLEKTEWELKRYTANL</sequence>
<dbReference type="Gene3D" id="1.10.260.40">
    <property type="entry name" value="lambda repressor-like DNA-binding domains"/>
    <property type="match status" value="1"/>
</dbReference>
<evidence type="ECO:0000313" key="4">
    <source>
        <dbReference type="Proteomes" id="UP001589562"/>
    </source>
</evidence>
<dbReference type="InterPro" id="IPR001387">
    <property type="entry name" value="Cro/C1-type_HTH"/>
</dbReference>
<reference evidence="3 4" key="1">
    <citation type="submission" date="2024-09" db="EMBL/GenBank/DDBJ databases">
        <authorList>
            <person name="Sun Q."/>
            <person name="Mori K."/>
        </authorList>
    </citation>
    <scope>NUCLEOTIDE SEQUENCE [LARGE SCALE GENOMIC DNA]</scope>
    <source>
        <strain evidence="3 4">CECT 8365</strain>
    </source>
</reference>
<keyword evidence="1" id="KW-0238">DNA-binding</keyword>
<gene>
    <name evidence="3" type="ORF">ACFFVK_12890</name>
</gene>
<dbReference type="CDD" id="cd00093">
    <property type="entry name" value="HTH_XRE"/>
    <property type="match status" value="1"/>
</dbReference>
<dbReference type="PANTHER" id="PTHR46558:SF4">
    <property type="entry name" value="DNA-BIDING PHAGE PROTEIN"/>
    <property type="match status" value="1"/>
</dbReference>
<dbReference type="SUPFAM" id="SSF47413">
    <property type="entry name" value="lambda repressor-like DNA-binding domains"/>
    <property type="match status" value="1"/>
</dbReference>
<protein>
    <submittedName>
        <fullName evidence="3">Helix-turn-helix transcriptional regulator</fullName>
    </submittedName>
</protein>
<keyword evidence="4" id="KW-1185">Reference proteome</keyword>
<dbReference type="InterPro" id="IPR010982">
    <property type="entry name" value="Lambda_DNA-bd_dom_sf"/>
</dbReference>
<dbReference type="Pfam" id="PF01381">
    <property type="entry name" value="HTH_3"/>
    <property type="match status" value="1"/>
</dbReference>
<dbReference type="PROSITE" id="PS50943">
    <property type="entry name" value="HTH_CROC1"/>
    <property type="match status" value="1"/>
</dbReference>
<dbReference type="Proteomes" id="UP001589562">
    <property type="component" value="Unassembled WGS sequence"/>
</dbReference>
<comment type="caution">
    <text evidence="3">The sequence shown here is derived from an EMBL/GenBank/DDBJ whole genome shotgun (WGS) entry which is preliminary data.</text>
</comment>
<evidence type="ECO:0000256" key="1">
    <source>
        <dbReference type="ARBA" id="ARBA00023125"/>
    </source>
</evidence>
<name>A0ABV5HDW2_9FLAO</name>
<feature type="domain" description="HTH cro/C1-type" evidence="2">
    <location>
        <begin position="9"/>
        <end position="63"/>
    </location>
</feature>
<evidence type="ECO:0000313" key="3">
    <source>
        <dbReference type="EMBL" id="MFB9109475.1"/>
    </source>
</evidence>
<dbReference type="RefSeq" id="WP_278010150.1">
    <property type="nucleotide sequence ID" value="NZ_CP121112.1"/>
</dbReference>
<dbReference type="EMBL" id="JBHMFE010000015">
    <property type="protein sequence ID" value="MFB9109475.1"/>
    <property type="molecule type" value="Genomic_DNA"/>
</dbReference>
<accession>A0ABV5HDW2</accession>
<dbReference type="PANTHER" id="PTHR46558">
    <property type="entry name" value="TRACRIPTIONAL REGULATORY PROTEIN-RELATED-RELATED"/>
    <property type="match status" value="1"/>
</dbReference>
<evidence type="ECO:0000259" key="2">
    <source>
        <dbReference type="PROSITE" id="PS50943"/>
    </source>
</evidence>